<name>G0QQE6_ICHMU</name>
<dbReference type="SMART" id="SM00320">
    <property type="entry name" value="WD40"/>
    <property type="match status" value="3"/>
</dbReference>
<dbReference type="PANTHER" id="PTHR22847:SF637">
    <property type="entry name" value="WD REPEAT DOMAIN 5B"/>
    <property type="match status" value="1"/>
</dbReference>
<dbReference type="InParanoid" id="G0QQE6"/>
<keyword evidence="5" id="KW-1185">Reference proteome</keyword>
<dbReference type="OMA" id="FKEHTRC"/>
<dbReference type="OrthoDB" id="290982at2759"/>
<dbReference type="InterPro" id="IPR036322">
    <property type="entry name" value="WD40_repeat_dom_sf"/>
</dbReference>
<dbReference type="Gene3D" id="2.130.10.10">
    <property type="entry name" value="YVTN repeat-like/Quinoprotein amine dehydrogenase"/>
    <property type="match status" value="1"/>
</dbReference>
<reference evidence="4 5" key="1">
    <citation type="submission" date="2011-07" db="EMBL/GenBank/DDBJ databases">
        <authorList>
            <person name="Coyne R."/>
            <person name="Brami D."/>
            <person name="Johnson J."/>
            <person name="Hostetler J."/>
            <person name="Hannick L."/>
            <person name="Clark T."/>
            <person name="Cassidy-Hanley D."/>
            <person name="Inman J."/>
        </authorList>
    </citation>
    <scope>NUCLEOTIDE SEQUENCE [LARGE SCALE GENOMIC DNA]</scope>
    <source>
        <strain evidence="4 5">G5</strain>
    </source>
</reference>
<dbReference type="SUPFAM" id="SSF50978">
    <property type="entry name" value="WD40 repeat-like"/>
    <property type="match status" value="1"/>
</dbReference>
<dbReference type="Pfam" id="PF00400">
    <property type="entry name" value="WD40"/>
    <property type="match status" value="3"/>
</dbReference>
<dbReference type="EC" id="2.7.11.7" evidence="4"/>
<dbReference type="STRING" id="857967.G0QQE6"/>
<feature type="repeat" description="WD" evidence="3">
    <location>
        <begin position="106"/>
        <end position="146"/>
    </location>
</feature>
<evidence type="ECO:0000256" key="3">
    <source>
        <dbReference type="PROSITE-ProRule" id="PRU00221"/>
    </source>
</evidence>
<dbReference type="EMBL" id="GL983626">
    <property type="protein sequence ID" value="EGR32555.1"/>
    <property type="molecule type" value="Genomic_DNA"/>
</dbReference>
<keyword evidence="4" id="KW-0808">Transferase</keyword>
<dbReference type="GO" id="GO:1990234">
    <property type="term" value="C:transferase complex"/>
    <property type="evidence" value="ECO:0007669"/>
    <property type="project" value="UniProtKB-ARBA"/>
</dbReference>
<dbReference type="GO" id="GO:0016905">
    <property type="term" value="F:myosin heavy chain kinase activity"/>
    <property type="evidence" value="ECO:0007669"/>
    <property type="project" value="UniProtKB-EC"/>
</dbReference>
<feature type="repeat" description="WD" evidence="3">
    <location>
        <begin position="14"/>
        <end position="55"/>
    </location>
</feature>
<feature type="repeat" description="WD" evidence="3">
    <location>
        <begin position="56"/>
        <end position="88"/>
    </location>
</feature>
<dbReference type="GeneID" id="14908723"/>
<evidence type="ECO:0000256" key="2">
    <source>
        <dbReference type="ARBA" id="ARBA00022737"/>
    </source>
</evidence>
<dbReference type="PRINTS" id="PR00320">
    <property type="entry name" value="GPROTEINBRPT"/>
</dbReference>
<sequence>MDQIRKIQQTQDFPSGHQRAIYCICSFQNNSKIATGGEDNTIRLWDLQNMECYLILKGHTDGIRDLISLPNGYLISASYDKTIKMWNIPQQLAKQDEIARSIIAKMESHFSQITKVALFADKVIVSSSADGTVKFWDLNIKQCVHSLEGHKGPCISVKYVQGNCMQIAQEFKCTYKMMKCTDNDNGECECEDGSICKWTNKKGDDNCPCGKPQPRRRRRRVGDL</sequence>
<protein>
    <submittedName>
        <fullName evidence="4">WD40 repeat protein</fullName>
        <ecNumber evidence="4">2.7.11.7</ecNumber>
    </submittedName>
</protein>
<dbReference type="PROSITE" id="PS00678">
    <property type="entry name" value="WD_REPEATS_1"/>
    <property type="match status" value="3"/>
</dbReference>
<accession>G0QQE6</accession>
<dbReference type="RefSeq" id="XP_004036541.1">
    <property type="nucleotide sequence ID" value="XM_004036493.1"/>
</dbReference>
<dbReference type="InterPro" id="IPR015943">
    <property type="entry name" value="WD40/YVTN_repeat-like_dom_sf"/>
</dbReference>
<dbReference type="PANTHER" id="PTHR22847">
    <property type="entry name" value="WD40 REPEAT PROTEIN"/>
    <property type="match status" value="1"/>
</dbReference>
<organism evidence="4 5">
    <name type="scientific">Ichthyophthirius multifiliis</name>
    <name type="common">White spot disease agent</name>
    <name type="synonym">Ich</name>
    <dbReference type="NCBI Taxonomy" id="5932"/>
    <lineage>
        <taxon>Eukaryota</taxon>
        <taxon>Sar</taxon>
        <taxon>Alveolata</taxon>
        <taxon>Ciliophora</taxon>
        <taxon>Intramacronucleata</taxon>
        <taxon>Oligohymenophorea</taxon>
        <taxon>Hymenostomatida</taxon>
        <taxon>Ophryoglenina</taxon>
        <taxon>Ichthyophthirius</taxon>
    </lineage>
</organism>
<dbReference type="eggNOG" id="KOG0267">
    <property type="taxonomic scope" value="Eukaryota"/>
</dbReference>
<dbReference type="InterPro" id="IPR019775">
    <property type="entry name" value="WD40_repeat_CS"/>
</dbReference>
<dbReference type="InterPro" id="IPR001680">
    <property type="entry name" value="WD40_rpt"/>
</dbReference>
<dbReference type="InterPro" id="IPR020472">
    <property type="entry name" value="WD40_PAC1"/>
</dbReference>
<keyword evidence="1 3" id="KW-0853">WD repeat</keyword>
<evidence type="ECO:0000313" key="5">
    <source>
        <dbReference type="Proteomes" id="UP000008983"/>
    </source>
</evidence>
<evidence type="ECO:0000256" key="1">
    <source>
        <dbReference type="ARBA" id="ARBA00022574"/>
    </source>
</evidence>
<dbReference type="Proteomes" id="UP000008983">
    <property type="component" value="Unassembled WGS sequence"/>
</dbReference>
<evidence type="ECO:0000313" key="4">
    <source>
        <dbReference type="EMBL" id="EGR32555.1"/>
    </source>
</evidence>
<dbReference type="AlphaFoldDB" id="G0QQE6"/>
<dbReference type="PROSITE" id="PS50294">
    <property type="entry name" value="WD_REPEATS_REGION"/>
    <property type="match status" value="3"/>
</dbReference>
<dbReference type="PROSITE" id="PS50082">
    <property type="entry name" value="WD_REPEATS_2"/>
    <property type="match status" value="3"/>
</dbReference>
<proteinExistence type="predicted"/>
<keyword evidence="2" id="KW-0677">Repeat</keyword>
<gene>
    <name evidence="4" type="ORF">IMG5_077920</name>
</gene>